<reference evidence="9" key="2">
    <citation type="submission" date="2025-08" db="UniProtKB">
        <authorList>
            <consortium name="RefSeq"/>
        </authorList>
    </citation>
    <scope>IDENTIFICATION</scope>
    <source>
        <tissue evidence="9">Leaf</tissue>
    </source>
</reference>
<keyword evidence="5" id="KW-0326">Glycosidase</keyword>
<keyword evidence="3" id="KW-0378">Hydrolase</keyword>
<dbReference type="Proteomes" id="UP000790787">
    <property type="component" value="Chromosome 18"/>
</dbReference>
<sequence length="365" mass="41425">MVFQNLLYFLFPFVFLQHFALCQEQVVRSAYWLSSFNFSASEIESKYFTHIFCAFADINPKDFQVSISSSNISPFSTFTKNVQQKNPSIKTLLSIKDSNFVTFSTMASNPTSRKQFIDSSIFLARSFNFHGLDLYWTYPKSNSDMINLEILIKEWQSAIILEAKTSSKQALLLSLAVYYKPKINGTLNYPSKSLARSLDWINLMAYNFTSPNLSRVMRPHAALLDQDSGKNISGSAGIEDWIKSGIPSKKIVFGLPFFGYGWRLLNRENHDLNAPARGPIGGGDGSMGYKEISEFCVRATITFDADIVGNYCYLGTTWINFDEFNTIFTKVAYVKKKGLLGYFAWHVGVDNKWTLSQEALQAWEV</sequence>
<keyword evidence="4" id="KW-0325">Glycoprotein</keyword>
<protein>
    <submittedName>
        <fullName evidence="9">Chitotriosidase-1-like</fullName>
    </submittedName>
    <submittedName>
        <fullName evidence="9">Class V chitinase-like</fullName>
    </submittedName>
</protein>
<dbReference type="GO" id="GO:0006032">
    <property type="term" value="P:chitin catabolic process"/>
    <property type="evidence" value="ECO:0000318"/>
    <property type="project" value="GO_Central"/>
</dbReference>
<feature type="chain" id="PRO_5010215780" evidence="6">
    <location>
        <begin position="23"/>
        <end position="365"/>
    </location>
</feature>
<dbReference type="FunFam" id="3.10.50.10:FF:000003">
    <property type="entry name" value="Class V chitinase CHIT5b"/>
    <property type="match status" value="1"/>
</dbReference>
<dbReference type="PaxDb" id="4097-A0A1S3ZQM6"/>
<keyword evidence="2 6" id="KW-0732">Signal</keyword>
<dbReference type="InterPro" id="IPR029070">
    <property type="entry name" value="Chitinase_insertion_sf"/>
</dbReference>
<dbReference type="GO" id="GO:0008061">
    <property type="term" value="F:chitin binding"/>
    <property type="evidence" value="ECO:0007669"/>
    <property type="project" value="InterPro"/>
</dbReference>
<dbReference type="GO" id="GO:0004568">
    <property type="term" value="F:chitinase activity"/>
    <property type="evidence" value="ECO:0000318"/>
    <property type="project" value="GO_Central"/>
</dbReference>
<evidence type="ECO:0000256" key="3">
    <source>
        <dbReference type="ARBA" id="ARBA00022801"/>
    </source>
</evidence>
<dbReference type="AlphaFoldDB" id="A0A1S3ZQM6"/>
<dbReference type="PANTHER" id="PTHR11177:SF383">
    <property type="entry name" value="GLYCOSYL HYDROLASE FAMILY PROTEIN WITH CHITINASE INSERTION DOMAIN-CONTAINING PROTEIN"/>
    <property type="match status" value="1"/>
</dbReference>
<dbReference type="OMA" id="QCPRGAQ"/>
<reference evidence="8" key="1">
    <citation type="journal article" date="2014" name="Nat. Commun.">
        <title>The tobacco genome sequence and its comparison with those of tomato and potato.</title>
        <authorList>
            <person name="Sierro N."/>
            <person name="Battey J.N."/>
            <person name="Ouadi S."/>
            <person name="Bakaher N."/>
            <person name="Bovet L."/>
            <person name="Willig A."/>
            <person name="Goepfert S."/>
            <person name="Peitsch M.C."/>
            <person name="Ivanov N.V."/>
        </authorList>
    </citation>
    <scope>NUCLEOTIDE SEQUENCE [LARGE SCALE GENOMIC DNA]</scope>
</reference>
<dbReference type="RefSeq" id="XP_016466609.1">
    <property type="nucleotide sequence ID" value="XM_016611123.1"/>
</dbReference>
<dbReference type="PROSITE" id="PS51910">
    <property type="entry name" value="GH18_2"/>
    <property type="match status" value="1"/>
</dbReference>
<evidence type="ECO:0000256" key="4">
    <source>
        <dbReference type="ARBA" id="ARBA00023180"/>
    </source>
</evidence>
<name>A0A1S3ZQM6_TOBAC</name>
<accession>A0A1S3ZQM6</accession>
<evidence type="ECO:0000313" key="8">
    <source>
        <dbReference type="Proteomes" id="UP000790787"/>
    </source>
</evidence>
<dbReference type="Gene3D" id="3.10.50.10">
    <property type="match status" value="1"/>
</dbReference>
<dbReference type="PANTHER" id="PTHR11177">
    <property type="entry name" value="CHITINASE"/>
    <property type="match status" value="1"/>
</dbReference>
<dbReference type="KEGG" id="nta:107789337"/>
<organism evidence="8 9">
    <name type="scientific">Nicotiana tabacum</name>
    <name type="common">Common tobacco</name>
    <dbReference type="NCBI Taxonomy" id="4097"/>
    <lineage>
        <taxon>Eukaryota</taxon>
        <taxon>Viridiplantae</taxon>
        <taxon>Streptophyta</taxon>
        <taxon>Embryophyta</taxon>
        <taxon>Tracheophyta</taxon>
        <taxon>Spermatophyta</taxon>
        <taxon>Magnoliopsida</taxon>
        <taxon>eudicotyledons</taxon>
        <taxon>Gunneridae</taxon>
        <taxon>Pentapetalae</taxon>
        <taxon>asterids</taxon>
        <taxon>lamiids</taxon>
        <taxon>Solanales</taxon>
        <taxon>Solanaceae</taxon>
        <taxon>Nicotianoideae</taxon>
        <taxon>Nicotianeae</taxon>
        <taxon>Nicotiana</taxon>
    </lineage>
</organism>
<evidence type="ECO:0000259" key="7">
    <source>
        <dbReference type="PROSITE" id="PS51910"/>
    </source>
</evidence>
<dbReference type="RefSeq" id="XP_016466609.1">
    <property type="nucleotide sequence ID" value="XM_016611123.2"/>
</dbReference>
<feature type="domain" description="GH18" evidence="7">
    <location>
        <begin position="26"/>
        <end position="365"/>
    </location>
</feature>
<evidence type="ECO:0000256" key="2">
    <source>
        <dbReference type="ARBA" id="ARBA00022729"/>
    </source>
</evidence>
<dbReference type="InterPro" id="IPR001223">
    <property type="entry name" value="Glyco_hydro18_cat"/>
</dbReference>
<evidence type="ECO:0000313" key="9">
    <source>
        <dbReference type="RefSeq" id="XP_016466609.1"/>
    </source>
</evidence>
<dbReference type="InterPro" id="IPR050314">
    <property type="entry name" value="Glycosyl_Hydrlase_18"/>
</dbReference>
<feature type="signal peptide" evidence="6">
    <location>
        <begin position="1"/>
        <end position="22"/>
    </location>
</feature>
<gene>
    <name evidence="9" type="primary">LOC107789337</name>
</gene>
<dbReference type="Gene3D" id="3.20.20.80">
    <property type="entry name" value="Glycosidases"/>
    <property type="match status" value="1"/>
</dbReference>
<dbReference type="GeneID" id="107789337"/>
<dbReference type="SMART" id="SM00636">
    <property type="entry name" value="Glyco_18"/>
    <property type="match status" value="1"/>
</dbReference>
<keyword evidence="8" id="KW-1185">Reference proteome</keyword>
<evidence type="ECO:0000256" key="1">
    <source>
        <dbReference type="ARBA" id="ARBA00008682"/>
    </source>
</evidence>
<dbReference type="CDD" id="cd02879">
    <property type="entry name" value="GH18_plant_chitinase_class_V"/>
    <property type="match status" value="1"/>
</dbReference>
<proteinExistence type="inferred from homology"/>
<dbReference type="SUPFAM" id="SSF51445">
    <property type="entry name" value="(Trans)glycosidases"/>
    <property type="match status" value="1"/>
</dbReference>
<evidence type="ECO:0000256" key="5">
    <source>
        <dbReference type="ARBA" id="ARBA00023295"/>
    </source>
</evidence>
<evidence type="ECO:0000256" key="6">
    <source>
        <dbReference type="SAM" id="SignalP"/>
    </source>
</evidence>
<dbReference type="InterPro" id="IPR011583">
    <property type="entry name" value="Chitinase_II/V-like_cat"/>
</dbReference>
<dbReference type="GO" id="GO:0005975">
    <property type="term" value="P:carbohydrate metabolic process"/>
    <property type="evidence" value="ECO:0007669"/>
    <property type="project" value="InterPro"/>
</dbReference>
<dbReference type="SUPFAM" id="SSF54556">
    <property type="entry name" value="Chitinase insertion domain"/>
    <property type="match status" value="1"/>
</dbReference>
<dbReference type="GO" id="GO:0005576">
    <property type="term" value="C:extracellular region"/>
    <property type="evidence" value="ECO:0000318"/>
    <property type="project" value="GO_Central"/>
</dbReference>
<comment type="similarity">
    <text evidence="1">Belongs to the glycosyl hydrolase 18 family. Chitinase class V subfamily.</text>
</comment>
<dbReference type="OrthoDB" id="73875at2759"/>
<dbReference type="Pfam" id="PF00704">
    <property type="entry name" value="Glyco_hydro_18"/>
    <property type="match status" value="1"/>
</dbReference>
<dbReference type="InterPro" id="IPR017853">
    <property type="entry name" value="GH"/>
</dbReference>
<dbReference type="SMR" id="A0A1S3ZQM6"/>
<dbReference type="STRING" id="4097.A0A1S3ZQM6"/>